<dbReference type="PROSITE" id="PS50112">
    <property type="entry name" value="PAS"/>
    <property type="match status" value="1"/>
</dbReference>
<evidence type="ECO:0000259" key="6">
    <source>
        <dbReference type="PROSITE" id="PS50112"/>
    </source>
</evidence>
<keyword evidence="4" id="KW-0472">Membrane</keyword>
<proteinExistence type="predicted"/>
<dbReference type="InterPro" id="IPR005467">
    <property type="entry name" value="His_kinase_dom"/>
</dbReference>
<dbReference type="InterPro" id="IPR035965">
    <property type="entry name" value="PAS-like_dom_sf"/>
</dbReference>
<evidence type="ECO:0000259" key="7">
    <source>
        <dbReference type="PROSITE" id="PS50113"/>
    </source>
</evidence>
<dbReference type="NCBIfam" id="TIGR00229">
    <property type="entry name" value="sensory_box"/>
    <property type="match status" value="2"/>
</dbReference>
<accession>A0A9J7AXT0</accession>
<evidence type="ECO:0000313" key="8">
    <source>
        <dbReference type="EMBL" id="UUX51878.1"/>
    </source>
</evidence>
<evidence type="ECO:0000259" key="5">
    <source>
        <dbReference type="PROSITE" id="PS50109"/>
    </source>
</evidence>
<sequence length="731" mass="80424">MFMVAILVCCTNIALLAVLVAVASGDGPVSGGMLIVPVCLAAGAVVGTIGLAIRTRQAERELRRRVEAALDAERARATRLEEILREAIMAMPAAFAVFDESDRLVLCNEEYVKYTSTFRGDPDRAVGVSFRQIFSEVVGSGMVAGVGPDERERFIEDRMRIHEEATGTAHEQFLGDSVCVTYETRIPQGGIILLRQDVTEQRRLERRHQEAEDLLRNLFDNFTHGIMIRDRETRLVRANQVALEQIGMTEEEVVGCSTAEMFEMMGIEDFTGDVTAQELRLMAQRQRDDALISRAGPDGTPAHLLISRFPIVDRDDVVQGLGVLRYDVSDLIEAQRALEIAKASLEKTVLERTEELRVSERRFRILAHASADWFWECDADLRFTYLSENFPNPVDLPAADLIGMSLQEYHEKVGDSEEASRDLLSAYANREQIRDYEIARKVTGAPGHYRLNAIPLWKNGVFEGYVGATTDISELYEARKSLIESERLASLGAMVAGIAHEVNTPIGICVTASTTVSSSASSLIDGLATGNLKRSAFEAALSRITEGMKLVDANLARAAKLISSFKSIAVDQTSEEERVFNLIEYLQDIVDSLSPQLRHEDVTVSIDGPDDLVLRSYPGAIAQILTNLIMNSVIHGFSDRDHGAISITIARSGRLLEFTYADDGQGMSGEVVKQVFDPFFTTKRGQGGSGLGMHILFNLVTQVLKGTVRCESTPGHGVTVTIRFPMIEAGG</sequence>
<keyword evidence="4" id="KW-1133">Transmembrane helix</keyword>
<dbReference type="InterPro" id="IPR013656">
    <property type="entry name" value="PAS_4"/>
</dbReference>
<dbReference type="CDD" id="cd00130">
    <property type="entry name" value="PAS"/>
    <property type="match status" value="1"/>
</dbReference>
<dbReference type="PROSITE" id="PS50109">
    <property type="entry name" value="HIS_KIN"/>
    <property type="match status" value="1"/>
</dbReference>
<dbReference type="RefSeq" id="WP_257771614.1">
    <property type="nucleotide sequence ID" value="NZ_CP102480.1"/>
</dbReference>
<feature type="domain" description="Histidine kinase" evidence="5">
    <location>
        <begin position="497"/>
        <end position="728"/>
    </location>
</feature>
<organism evidence="8 9">
    <name type="scientific">Nisaea acidiphila</name>
    <dbReference type="NCBI Taxonomy" id="1862145"/>
    <lineage>
        <taxon>Bacteria</taxon>
        <taxon>Pseudomonadati</taxon>
        <taxon>Pseudomonadota</taxon>
        <taxon>Alphaproteobacteria</taxon>
        <taxon>Rhodospirillales</taxon>
        <taxon>Thalassobaculaceae</taxon>
        <taxon>Nisaea</taxon>
    </lineage>
</organism>
<reference evidence="8" key="1">
    <citation type="submission" date="2022-08" db="EMBL/GenBank/DDBJ databases">
        <title>Nisaea acidiphila sp. nov., isolated from a marine algal debris and emended description of the genus Nisaea Urios et al. 2008.</title>
        <authorList>
            <person name="Kwon K."/>
        </authorList>
    </citation>
    <scope>NUCLEOTIDE SEQUENCE</scope>
    <source>
        <strain evidence="8">MEBiC11861</strain>
    </source>
</reference>
<keyword evidence="3" id="KW-0175">Coiled coil</keyword>
<evidence type="ECO:0000313" key="9">
    <source>
        <dbReference type="Proteomes" id="UP001060336"/>
    </source>
</evidence>
<dbReference type="SUPFAM" id="SSF55785">
    <property type="entry name" value="PYP-like sensor domain (PAS domain)"/>
    <property type="match status" value="2"/>
</dbReference>
<dbReference type="KEGG" id="naci:NUH88_09280"/>
<dbReference type="PANTHER" id="PTHR43065">
    <property type="entry name" value="SENSOR HISTIDINE KINASE"/>
    <property type="match status" value="1"/>
</dbReference>
<dbReference type="GO" id="GO:0004673">
    <property type="term" value="F:protein histidine kinase activity"/>
    <property type="evidence" value="ECO:0007669"/>
    <property type="project" value="UniProtKB-EC"/>
</dbReference>
<dbReference type="InterPro" id="IPR000014">
    <property type="entry name" value="PAS"/>
</dbReference>
<name>A0A9J7AXT0_9PROT</name>
<dbReference type="Gene3D" id="3.30.450.20">
    <property type="entry name" value="PAS domain"/>
    <property type="match status" value="3"/>
</dbReference>
<dbReference type="Gene3D" id="1.10.287.130">
    <property type="match status" value="1"/>
</dbReference>
<dbReference type="EC" id="2.7.13.3" evidence="2"/>
<protein>
    <recommendedName>
        <fullName evidence="2">histidine kinase</fullName>
        <ecNumber evidence="2">2.7.13.3</ecNumber>
    </recommendedName>
</protein>
<dbReference type="InterPro" id="IPR000700">
    <property type="entry name" value="PAS-assoc_C"/>
</dbReference>
<feature type="coiled-coil region" evidence="3">
    <location>
        <begin position="194"/>
        <end position="221"/>
    </location>
</feature>
<evidence type="ECO:0000256" key="1">
    <source>
        <dbReference type="ARBA" id="ARBA00000085"/>
    </source>
</evidence>
<dbReference type="SUPFAM" id="SSF55874">
    <property type="entry name" value="ATPase domain of HSP90 chaperone/DNA topoisomerase II/histidine kinase"/>
    <property type="match status" value="1"/>
</dbReference>
<dbReference type="InterPro" id="IPR036890">
    <property type="entry name" value="HATPase_C_sf"/>
</dbReference>
<dbReference type="Pfam" id="PF08448">
    <property type="entry name" value="PAS_4"/>
    <property type="match status" value="2"/>
</dbReference>
<dbReference type="PRINTS" id="PR00344">
    <property type="entry name" value="BCTRLSENSOR"/>
</dbReference>
<evidence type="ECO:0000256" key="2">
    <source>
        <dbReference type="ARBA" id="ARBA00012438"/>
    </source>
</evidence>
<dbReference type="InterPro" id="IPR003594">
    <property type="entry name" value="HATPase_dom"/>
</dbReference>
<dbReference type="SMART" id="SM00387">
    <property type="entry name" value="HATPase_c"/>
    <property type="match status" value="1"/>
</dbReference>
<keyword evidence="4" id="KW-0812">Transmembrane</keyword>
<dbReference type="InterPro" id="IPR004358">
    <property type="entry name" value="Sig_transdc_His_kin-like_C"/>
</dbReference>
<evidence type="ECO:0000256" key="4">
    <source>
        <dbReference type="SAM" id="Phobius"/>
    </source>
</evidence>
<dbReference type="PANTHER" id="PTHR43065:SF47">
    <property type="match status" value="1"/>
</dbReference>
<dbReference type="AlphaFoldDB" id="A0A9J7AXT0"/>
<feature type="transmembrane region" description="Helical" evidence="4">
    <location>
        <begin position="33"/>
        <end position="53"/>
    </location>
</feature>
<dbReference type="EMBL" id="CP102480">
    <property type="protein sequence ID" value="UUX51878.1"/>
    <property type="molecule type" value="Genomic_DNA"/>
</dbReference>
<dbReference type="PROSITE" id="PS50113">
    <property type="entry name" value="PAC"/>
    <property type="match status" value="1"/>
</dbReference>
<dbReference type="Gene3D" id="3.30.565.10">
    <property type="entry name" value="Histidine kinase-like ATPase, C-terminal domain"/>
    <property type="match status" value="1"/>
</dbReference>
<keyword evidence="9" id="KW-1185">Reference proteome</keyword>
<feature type="domain" description="PAS" evidence="6">
    <location>
        <begin position="211"/>
        <end position="269"/>
    </location>
</feature>
<gene>
    <name evidence="8" type="ORF">NUH88_09280</name>
</gene>
<dbReference type="SMART" id="SM00091">
    <property type="entry name" value="PAS"/>
    <property type="match status" value="2"/>
</dbReference>
<evidence type="ECO:0000256" key="3">
    <source>
        <dbReference type="SAM" id="Coils"/>
    </source>
</evidence>
<dbReference type="Pfam" id="PF12860">
    <property type="entry name" value="PAS_7"/>
    <property type="match status" value="1"/>
</dbReference>
<dbReference type="Pfam" id="PF02518">
    <property type="entry name" value="HATPase_c"/>
    <property type="match status" value="1"/>
</dbReference>
<feature type="domain" description="PAC" evidence="7">
    <location>
        <begin position="285"/>
        <end position="340"/>
    </location>
</feature>
<dbReference type="Proteomes" id="UP001060336">
    <property type="component" value="Chromosome"/>
</dbReference>
<comment type="catalytic activity">
    <reaction evidence="1">
        <text>ATP + protein L-histidine = ADP + protein N-phospho-L-histidine.</text>
        <dbReference type="EC" id="2.7.13.3"/>
    </reaction>
</comment>